<reference evidence="5" key="1">
    <citation type="submission" date="2022-04" db="EMBL/GenBank/DDBJ databases">
        <title>Diverse halophilic archaea isolated from saline environments.</title>
        <authorList>
            <person name="Cui H.-L."/>
        </authorList>
    </citation>
    <scope>NUCLEOTIDE SEQUENCE</scope>
    <source>
        <strain evidence="5">XZYJT40</strain>
    </source>
</reference>
<dbReference type="GO" id="GO:0005524">
    <property type="term" value="F:ATP binding"/>
    <property type="evidence" value="ECO:0007669"/>
    <property type="project" value="UniProtKB-KW"/>
</dbReference>
<dbReference type="PROSITE" id="PS00211">
    <property type="entry name" value="ABC_TRANSPORTER_1"/>
    <property type="match status" value="1"/>
</dbReference>
<keyword evidence="6" id="KW-1185">Reference proteome</keyword>
<dbReference type="AlphaFoldDB" id="A0A8U0IDT9"/>
<dbReference type="Pfam" id="PF00005">
    <property type="entry name" value="ABC_tran"/>
    <property type="match status" value="1"/>
</dbReference>
<evidence type="ECO:0000256" key="2">
    <source>
        <dbReference type="ARBA" id="ARBA00022741"/>
    </source>
</evidence>
<dbReference type="SUPFAM" id="SSF52540">
    <property type="entry name" value="P-loop containing nucleoside triphosphate hydrolases"/>
    <property type="match status" value="1"/>
</dbReference>
<dbReference type="GO" id="GO:0022857">
    <property type="term" value="F:transmembrane transporter activity"/>
    <property type="evidence" value="ECO:0007669"/>
    <property type="project" value="UniProtKB-ARBA"/>
</dbReference>
<keyword evidence="1" id="KW-0813">Transport</keyword>
<organism evidence="5 6">
    <name type="scientific">Halorussus gelatinilyticus</name>
    <dbReference type="NCBI Taxonomy" id="2937524"/>
    <lineage>
        <taxon>Archaea</taxon>
        <taxon>Methanobacteriati</taxon>
        <taxon>Methanobacteriota</taxon>
        <taxon>Stenosarchaea group</taxon>
        <taxon>Halobacteria</taxon>
        <taxon>Halobacteriales</taxon>
        <taxon>Haladaptataceae</taxon>
        <taxon>Halorussus</taxon>
    </lineage>
</organism>
<dbReference type="InterPro" id="IPR027417">
    <property type="entry name" value="P-loop_NTPase"/>
</dbReference>
<dbReference type="CDD" id="cd03255">
    <property type="entry name" value="ABC_MJ0796_LolCDE_FtsE"/>
    <property type="match status" value="1"/>
</dbReference>
<dbReference type="GO" id="GO:0016887">
    <property type="term" value="F:ATP hydrolysis activity"/>
    <property type="evidence" value="ECO:0007669"/>
    <property type="project" value="InterPro"/>
</dbReference>
<protein>
    <submittedName>
        <fullName evidence="5">ABC transporter ATP-binding protein</fullName>
    </submittedName>
</protein>
<dbReference type="GO" id="GO:0098796">
    <property type="term" value="C:membrane protein complex"/>
    <property type="evidence" value="ECO:0007669"/>
    <property type="project" value="UniProtKB-ARBA"/>
</dbReference>
<sequence>MIADCENVTRTYTRGGNSRFFGSSSNDRPTVTALEDVSLTVHRGEIIGLAGPSGSGKSTLLHLLAALDTPTDGTVTVDGKDTSTLSGRERTRLRLTTIGIVFQRFHLLPALSAKSNVALPLVEQGLGKRARHDRATDLLEKVGLGDRATHKPGELSGGEQQRVAIARALATDPDLIIADEPTGELDTETAGAILEVFEGLANDRAVVVASHDDPTLAIADRRIDLQDGRVVSNGD</sequence>
<evidence type="ECO:0000256" key="1">
    <source>
        <dbReference type="ARBA" id="ARBA00022448"/>
    </source>
</evidence>
<dbReference type="GO" id="GO:0005886">
    <property type="term" value="C:plasma membrane"/>
    <property type="evidence" value="ECO:0007669"/>
    <property type="project" value="TreeGrafter"/>
</dbReference>
<dbReference type="InterPro" id="IPR003439">
    <property type="entry name" value="ABC_transporter-like_ATP-bd"/>
</dbReference>
<dbReference type="PANTHER" id="PTHR24220:SF86">
    <property type="entry name" value="ABC TRANSPORTER ABCH.1"/>
    <property type="match status" value="1"/>
</dbReference>
<evidence type="ECO:0000259" key="4">
    <source>
        <dbReference type="PROSITE" id="PS50893"/>
    </source>
</evidence>
<name>A0A8U0IDT9_9EURY</name>
<dbReference type="Gene3D" id="3.40.50.300">
    <property type="entry name" value="P-loop containing nucleotide triphosphate hydrolases"/>
    <property type="match status" value="1"/>
</dbReference>
<feature type="domain" description="ABC transporter" evidence="4">
    <location>
        <begin position="3"/>
        <end position="235"/>
    </location>
</feature>
<dbReference type="FunFam" id="3.40.50.300:FF:000032">
    <property type="entry name" value="Export ABC transporter ATP-binding protein"/>
    <property type="match status" value="1"/>
</dbReference>
<dbReference type="PANTHER" id="PTHR24220">
    <property type="entry name" value="IMPORT ATP-BINDING PROTEIN"/>
    <property type="match status" value="1"/>
</dbReference>
<dbReference type="InterPro" id="IPR017871">
    <property type="entry name" value="ABC_transporter-like_CS"/>
</dbReference>
<keyword evidence="3 5" id="KW-0067">ATP-binding</keyword>
<accession>A0A8U0IDT9</accession>
<gene>
    <name evidence="5" type="ORF">M0R88_10375</name>
</gene>
<dbReference type="InterPro" id="IPR003593">
    <property type="entry name" value="AAA+_ATPase"/>
</dbReference>
<dbReference type="InterPro" id="IPR015854">
    <property type="entry name" value="ABC_transpr_LolD-like"/>
</dbReference>
<evidence type="ECO:0000313" key="5">
    <source>
        <dbReference type="EMBL" id="UPV98934.1"/>
    </source>
</evidence>
<dbReference type="KEGG" id="haxz:M0R88_10375"/>
<proteinExistence type="predicted"/>
<evidence type="ECO:0000313" key="6">
    <source>
        <dbReference type="Proteomes" id="UP000830434"/>
    </source>
</evidence>
<dbReference type="PROSITE" id="PS50893">
    <property type="entry name" value="ABC_TRANSPORTER_2"/>
    <property type="match status" value="1"/>
</dbReference>
<keyword evidence="2" id="KW-0547">Nucleotide-binding</keyword>
<dbReference type="EMBL" id="CP096658">
    <property type="protein sequence ID" value="UPV98934.1"/>
    <property type="molecule type" value="Genomic_DNA"/>
</dbReference>
<dbReference type="InterPro" id="IPR017911">
    <property type="entry name" value="MacB-like_ATP-bd"/>
</dbReference>
<dbReference type="Proteomes" id="UP000830434">
    <property type="component" value="Chromosome"/>
</dbReference>
<evidence type="ECO:0000256" key="3">
    <source>
        <dbReference type="ARBA" id="ARBA00022840"/>
    </source>
</evidence>
<dbReference type="SMART" id="SM00382">
    <property type="entry name" value="AAA"/>
    <property type="match status" value="1"/>
</dbReference>